<dbReference type="EMBL" id="JBJUIK010000005">
    <property type="protein sequence ID" value="KAL3527704.1"/>
    <property type="molecule type" value="Genomic_DNA"/>
</dbReference>
<keyword evidence="2" id="KW-1185">Reference proteome</keyword>
<gene>
    <name evidence="1" type="ORF">ACH5RR_012360</name>
</gene>
<evidence type="ECO:0000313" key="1">
    <source>
        <dbReference type="EMBL" id="KAL3527704.1"/>
    </source>
</evidence>
<reference evidence="1 2" key="1">
    <citation type="submission" date="2024-11" db="EMBL/GenBank/DDBJ databases">
        <title>A near-complete genome assembly of Cinchona calisaya.</title>
        <authorList>
            <person name="Lian D.C."/>
            <person name="Zhao X.W."/>
            <person name="Wei L."/>
        </authorList>
    </citation>
    <scope>NUCLEOTIDE SEQUENCE [LARGE SCALE GENOMIC DNA]</scope>
    <source>
        <tissue evidence="1">Nenye</tissue>
    </source>
</reference>
<proteinExistence type="predicted"/>
<sequence>MTSTQKMLKDEGYAVNNLLMGFGYRPYSLMRLVIKRVNMYHITIKEETASKDSRRLVFDRLKKVTIIPVFDRLSRRGRILMKQPIYEKLSFLKVQEYIFNTKGNNASRNDRSLRRRGNNASCNDGSLRRRVTNLFIHYEDS</sequence>
<dbReference type="AlphaFoldDB" id="A0ABD3A924"/>
<evidence type="ECO:0000313" key="2">
    <source>
        <dbReference type="Proteomes" id="UP001630127"/>
    </source>
</evidence>
<comment type="caution">
    <text evidence="1">The sequence shown here is derived from an EMBL/GenBank/DDBJ whole genome shotgun (WGS) entry which is preliminary data.</text>
</comment>
<protein>
    <submittedName>
        <fullName evidence="1">Uncharacterized protein</fullName>
    </submittedName>
</protein>
<accession>A0ABD3A924</accession>
<organism evidence="1 2">
    <name type="scientific">Cinchona calisaya</name>
    <dbReference type="NCBI Taxonomy" id="153742"/>
    <lineage>
        <taxon>Eukaryota</taxon>
        <taxon>Viridiplantae</taxon>
        <taxon>Streptophyta</taxon>
        <taxon>Embryophyta</taxon>
        <taxon>Tracheophyta</taxon>
        <taxon>Spermatophyta</taxon>
        <taxon>Magnoliopsida</taxon>
        <taxon>eudicotyledons</taxon>
        <taxon>Gunneridae</taxon>
        <taxon>Pentapetalae</taxon>
        <taxon>asterids</taxon>
        <taxon>lamiids</taxon>
        <taxon>Gentianales</taxon>
        <taxon>Rubiaceae</taxon>
        <taxon>Cinchonoideae</taxon>
        <taxon>Cinchoneae</taxon>
        <taxon>Cinchona</taxon>
    </lineage>
</organism>
<name>A0ABD3A924_9GENT</name>
<dbReference type="Proteomes" id="UP001630127">
    <property type="component" value="Unassembled WGS sequence"/>
</dbReference>